<protein>
    <submittedName>
        <fullName evidence="2">AAA family ATPase</fullName>
    </submittedName>
</protein>
<dbReference type="EMBL" id="JACBNQ010000010">
    <property type="protein sequence ID" value="NYB74521.1"/>
    <property type="molecule type" value="Genomic_DNA"/>
</dbReference>
<dbReference type="RefSeq" id="WP_179238230.1">
    <property type="nucleotide sequence ID" value="NZ_JACBNQ010000010.1"/>
</dbReference>
<reference evidence="2" key="1">
    <citation type="submission" date="2020-07" db="EMBL/GenBank/DDBJ databases">
        <title>Genomic analysis of a strain of Sedimentibacter Hydroxybenzoicus DSM7310.</title>
        <authorList>
            <person name="Ma S."/>
        </authorList>
    </citation>
    <scope>NUCLEOTIDE SEQUENCE</scope>
    <source>
        <strain evidence="2">DSM 7310</strain>
    </source>
</reference>
<dbReference type="InterPro" id="IPR027417">
    <property type="entry name" value="P-loop_NTPase"/>
</dbReference>
<dbReference type="Gene3D" id="3.40.50.300">
    <property type="entry name" value="P-loop containing nucleotide triphosphate hydrolases"/>
    <property type="match status" value="1"/>
</dbReference>
<dbReference type="InterPro" id="IPR014555">
    <property type="entry name" value="RecF-like"/>
</dbReference>
<dbReference type="GO" id="GO:0006302">
    <property type="term" value="P:double-strand break repair"/>
    <property type="evidence" value="ECO:0007669"/>
    <property type="project" value="TreeGrafter"/>
</dbReference>
<dbReference type="Pfam" id="PF13304">
    <property type="entry name" value="AAA_21"/>
    <property type="match status" value="1"/>
</dbReference>
<dbReference type="GO" id="GO:0005524">
    <property type="term" value="F:ATP binding"/>
    <property type="evidence" value="ECO:0007669"/>
    <property type="project" value="InterPro"/>
</dbReference>
<dbReference type="PANTHER" id="PTHR32182">
    <property type="entry name" value="DNA REPLICATION AND REPAIR PROTEIN RECF"/>
    <property type="match status" value="1"/>
</dbReference>
<dbReference type="InterPro" id="IPR003959">
    <property type="entry name" value="ATPase_AAA_core"/>
</dbReference>
<dbReference type="PIRSF" id="PIRSF029347">
    <property type="entry name" value="RecF"/>
    <property type="match status" value="1"/>
</dbReference>
<dbReference type="SUPFAM" id="SSF52540">
    <property type="entry name" value="P-loop containing nucleoside triphosphate hydrolases"/>
    <property type="match status" value="1"/>
</dbReference>
<dbReference type="AlphaFoldDB" id="A0A974BKG0"/>
<dbReference type="Proteomes" id="UP000611629">
    <property type="component" value="Unassembled WGS sequence"/>
</dbReference>
<dbReference type="GO" id="GO:0000731">
    <property type="term" value="P:DNA synthesis involved in DNA repair"/>
    <property type="evidence" value="ECO:0007669"/>
    <property type="project" value="TreeGrafter"/>
</dbReference>
<dbReference type="GO" id="GO:0016887">
    <property type="term" value="F:ATP hydrolysis activity"/>
    <property type="evidence" value="ECO:0007669"/>
    <property type="project" value="InterPro"/>
</dbReference>
<sequence length="367" mass="42339">MPRLSRGQLSKIRIRGFKSIKECEIKFNKINVLIGSNGAGKSNFISAFSLLQNILIKNLQLTVAQSGINSLFFNGRKITEEIEFEVFFGNNSYGFTLVPTEDNRLIFKKEYFGYYGTFNTQSFVSSGHSEARWETGTGNKIQDYVAPILDKQNWRVYHFHDTGKSAKVKQEHNISNNKVLLYDASNLGAFLYRLRNHYKNSYDEIVKTIRLIAPYFDNFELEPNEGNNELIILRWRQKGCEDIFNASQLSDGTLRFICLATLLLQPHELQPETIIVDEPELGLHPYAITIFSEMVRQLSDEKQIIISTQSVELLNEFDIEDIIVVDRDESGSIFKRLSEEELKEWLEYDYALGDLWKKNVLGGRLSK</sequence>
<gene>
    <name evidence="2" type="ORF">HZF24_10275</name>
</gene>
<accession>A0A974BKG0</accession>
<comment type="caution">
    <text evidence="2">The sequence shown here is derived from an EMBL/GenBank/DDBJ whole genome shotgun (WGS) entry which is preliminary data.</text>
</comment>
<evidence type="ECO:0000259" key="1">
    <source>
        <dbReference type="Pfam" id="PF13304"/>
    </source>
</evidence>
<evidence type="ECO:0000313" key="3">
    <source>
        <dbReference type="Proteomes" id="UP000611629"/>
    </source>
</evidence>
<proteinExistence type="predicted"/>
<evidence type="ECO:0000313" key="2">
    <source>
        <dbReference type="EMBL" id="NYB74521.1"/>
    </source>
</evidence>
<keyword evidence="3" id="KW-1185">Reference proteome</keyword>
<organism evidence="2 3">
    <name type="scientific">Sedimentibacter hydroxybenzoicus DSM 7310</name>
    <dbReference type="NCBI Taxonomy" id="1123245"/>
    <lineage>
        <taxon>Bacteria</taxon>
        <taxon>Bacillati</taxon>
        <taxon>Bacillota</taxon>
        <taxon>Tissierellia</taxon>
        <taxon>Sedimentibacter</taxon>
    </lineage>
</organism>
<dbReference type="PANTHER" id="PTHR32182:SF22">
    <property type="entry name" value="ATP-DEPENDENT ENDONUCLEASE, OLD FAMILY-RELATED"/>
    <property type="match status" value="1"/>
</dbReference>
<dbReference type="CDD" id="cd00267">
    <property type="entry name" value="ABC_ATPase"/>
    <property type="match status" value="1"/>
</dbReference>
<name>A0A974BKG0_SEDHY</name>
<feature type="domain" description="ATPase AAA-type core" evidence="1">
    <location>
        <begin position="30"/>
        <end position="315"/>
    </location>
</feature>